<dbReference type="SMART" id="SM00546">
    <property type="entry name" value="CUE"/>
    <property type="match status" value="1"/>
</dbReference>
<dbReference type="HOGENOM" id="CLU_1390944_0_0_1"/>
<evidence type="ECO:0000256" key="1">
    <source>
        <dbReference type="SAM" id="MobiDB-lite"/>
    </source>
</evidence>
<name>J5P593_SACK1</name>
<feature type="region of interest" description="Disordered" evidence="1">
    <location>
        <begin position="51"/>
        <end position="73"/>
    </location>
</feature>
<evidence type="ECO:0000256" key="2">
    <source>
        <dbReference type="SAM" id="Phobius"/>
    </source>
</evidence>
<dbReference type="EMBL" id="AACI03002047">
    <property type="protein sequence ID" value="EJT41278.1"/>
    <property type="molecule type" value="Genomic_DNA"/>
</dbReference>
<keyword evidence="2" id="KW-0812">Transmembrane</keyword>
<dbReference type="GO" id="GO:0043130">
    <property type="term" value="F:ubiquitin binding"/>
    <property type="evidence" value="ECO:0007669"/>
    <property type="project" value="InterPro"/>
</dbReference>
<dbReference type="Gene3D" id="1.10.8.10">
    <property type="entry name" value="DNA helicase RuvA subunit, C-terminal domain"/>
    <property type="match status" value="1"/>
</dbReference>
<dbReference type="PROSITE" id="PS51140">
    <property type="entry name" value="CUE"/>
    <property type="match status" value="1"/>
</dbReference>
<dbReference type="Proteomes" id="UP000002753">
    <property type="component" value="Unassembled WGS sequence"/>
</dbReference>
<keyword evidence="5" id="KW-1185">Reference proteome</keyword>
<reference evidence="5" key="2">
    <citation type="journal article" date="2011" name="G3 (Bethesda)">
        <title>The awesome power of yeast evolutionary genetics: New genome sequences and strain resources for the Saccharomyces sensu stricto genus.</title>
        <authorList>
            <person name="Scannell D.R."/>
            <person name="Zill O.A."/>
            <person name="Rokas A."/>
            <person name="Payen C."/>
            <person name="Dunham M.J."/>
            <person name="Eisen M.B."/>
            <person name="Rine J."/>
            <person name="Johnston M."/>
            <person name="Hittinger C.T."/>
        </authorList>
    </citation>
    <scope>GENOME REANNOTATION</scope>
    <source>
        <strain evidence="5">ATCC MYA-4449 / AS 2.2408 / CBS 8840 / NBRC 1802 / NCYC 2889</strain>
    </source>
</reference>
<gene>
    <name evidence="4" type="primary">YML101C</name>
    <name evidence="4" type="ORF">SKUD_195008</name>
</gene>
<protein>
    <submittedName>
        <fullName evidence="4">CUE4-like protein</fullName>
    </submittedName>
</protein>
<reference evidence="4 5" key="1">
    <citation type="journal article" date="2003" name="Science">
        <title>Finding functional features in Saccharomyces genomes by phylogenetic footprinting.</title>
        <authorList>
            <person name="Cliften P.F."/>
            <person name="Sudarsanam P."/>
            <person name="Desikan A."/>
            <person name="Fulton L."/>
            <person name="Fulton B."/>
            <person name="Majors J."/>
            <person name="Waterston R."/>
            <person name="Cohen B.A."/>
            <person name="Johnston M."/>
        </authorList>
    </citation>
    <scope>NUCLEOTIDE SEQUENCE [LARGE SCALE GENOMIC DNA]</scope>
    <source>
        <strain evidence="5">ATCC MYA-4449 / AS 2.2408 / CBS 8840 / NBRC 1802 / NCYC 2889</strain>
    </source>
</reference>
<sequence>MPYQNAGARGYPVVQKYLSPFFALSAMSGRFTKTEILRCITIMGSAGKTLNRDTFTHPHSHATHTRTRGTATHTRKMDGSTIVFVLIMMCLFMYTLKRKNAKEAPTRTVRNTKPAATAATEKPSSEPLPVAEPVPEQRVTQSDAHDVSRKRPVNNDMVEIVMTMAPHVPQQKVVQDLRSTGSIERTMENIFAGKLD</sequence>
<feature type="transmembrane region" description="Helical" evidence="2">
    <location>
        <begin position="79"/>
        <end position="96"/>
    </location>
</feature>
<evidence type="ECO:0000259" key="3">
    <source>
        <dbReference type="PROSITE" id="PS51140"/>
    </source>
</evidence>
<dbReference type="CDD" id="cd14424">
    <property type="entry name" value="CUE_Cue1p_like"/>
    <property type="match status" value="1"/>
</dbReference>
<keyword evidence="2" id="KW-1133">Transmembrane helix</keyword>
<dbReference type="Pfam" id="PF02845">
    <property type="entry name" value="CUE"/>
    <property type="match status" value="1"/>
</dbReference>
<feature type="compositionally biased region" description="Low complexity" evidence="1">
    <location>
        <begin position="113"/>
        <end position="122"/>
    </location>
</feature>
<evidence type="ECO:0000313" key="4">
    <source>
        <dbReference type="EMBL" id="EJT41278.1"/>
    </source>
</evidence>
<proteinExistence type="predicted"/>
<keyword evidence="2" id="KW-0472">Membrane</keyword>
<feature type="domain" description="CUE" evidence="3">
    <location>
        <begin position="153"/>
        <end position="195"/>
    </location>
</feature>
<dbReference type="InterPro" id="IPR003892">
    <property type="entry name" value="CUE"/>
</dbReference>
<evidence type="ECO:0000313" key="5">
    <source>
        <dbReference type="Proteomes" id="UP000002753"/>
    </source>
</evidence>
<organism evidence="4 5">
    <name type="scientific">Saccharomyces kudriavzevii (strain ATCC MYA-4449 / AS 2.2408 / CBS 8840 / NBRC 1802 / NCYC 2889)</name>
    <name type="common">Yeast</name>
    <dbReference type="NCBI Taxonomy" id="226230"/>
    <lineage>
        <taxon>Eukaryota</taxon>
        <taxon>Fungi</taxon>
        <taxon>Dikarya</taxon>
        <taxon>Ascomycota</taxon>
        <taxon>Saccharomycotina</taxon>
        <taxon>Saccharomycetes</taxon>
        <taxon>Saccharomycetales</taxon>
        <taxon>Saccharomycetaceae</taxon>
        <taxon>Saccharomyces</taxon>
    </lineage>
</organism>
<feature type="compositionally biased region" description="Basic residues" evidence="1">
    <location>
        <begin position="58"/>
        <end position="67"/>
    </location>
</feature>
<feature type="region of interest" description="Disordered" evidence="1">
    <location>
        <begin position="102"/>
        <end position="152"/>
    </location>
</feature>
<accession>J5P593</accession>
<dbReference type="AlphaFoldDB" id="J5P593"/>
<comment type="caution">
    <text evidence="4">The sequence shown here is derived from an EMBL/GenBank/DDBJ whole genome shotgun (WGS) entry which is preliminary data.</text>
</comment>